<dbReference type="Pfam" id="PF00324">
    <property type="entry name" value="AA_permease"/>
    <property type="match status" value="1"/>
</dbReference>
<dbReference type="Gene3D" id="1.20.1740.10">
    <property type="entry name" value="Amino acid/polyamine transporter I"/>
    <property type="match status" value="1"/>
</dbReference>
<dbReference type="PANTHER" id="PTHR42770:SF16">
    <property type="entry name" value="AMINO ACID PERMEASE"/>
    <property type="match status" value="1"/>
</dbReference>
<evidence type="ECO:0000256" key="4">
    <source>
        <dbReference type="ARBA" id="ARBA00023136"/>
    </source>
</evidence>
<keyword evidence="3 5" id="KW-1133">Transmembrane helix</keyword>
<dbReference type="Proteomes" id="UP000545761">
    <property type="component" value="Unassembled WGS sequence"/>
</dbReference>
<name>A0A7W0DLA9_9ACTN</name>
<dbReference type="InterPro" id="IPR004841">
    <property type="entry name" value="AA-permease/SLC12A_dom"/>
</dbReference>
<dbReference type="InterPro" id="IPR050367">
    <property type="entry name" value="APC_superfamily"/>
</dbReference>
<evidence type="ECO:0000256" key="3">
    <source>
        <dbReference type="ARBA" id="ARBA00022989"/>
    </source>
</evidence>
<feature type="transmembrane region" description="Helical" evidence="5">
    <location>
        <begin position="110"/>
        <end position="128"/>
    </location>
</feature>
<feature type="transmembrane region" description="Helical" evidence="5">
    <location>
        <begin position="71"/>
        <end position="98"/>
    </location>
</feature>
<feature type="transmembrane region" description="Helical" evidence="5">
    <location>
        <begin position="384"/>
        <end position="404"/>
    </location>
</feature>
<reference evidence="7 8" key="1">
    <citation type="submission" date="2020-07" db="EMBL/GenBank/DDBJ databases">
        <title>Streptomyces isolated from Indian soil.</title>
        <authorList>
            <person name="Mandal S."/>
            <person name="Maiti P.K."/>
        </authorList>
    </citation>
    <scope>NUCLEOTIDE SEQUENCE [LARGE SCALE GENOMIC DNA]</scope>
    <source>
        <strain evidence="7 8">PSKA28</strain>
    </source>
</reference>
<accession>A0A7W0DLA9</accession>
<evidence type="ECO:0000256" key="2">
    <source>
        <dbReference type="ARBA" id="ARBA00022692"/>
    </source>
</evidence>
<dbReference type="EMBL" id="JACEHE010000007">
    <property type="protein sequence ID" value="MBA2947065.1"/>
    <property type="molecule type" value="Genomic_DNA"/>
</dbReference>
<evidence type="ECO:0000259" key="6">
    <source>
        <dbReference type="Pfam" id="PF00324"/>
    </source>
</evidence>
<protein>
    <submittedName>
        <fullName evidence="7">APC family permease</fullName>
    </submittedName>
</protein>
<keyword evidence="4 5" id="KW-0472">Membrane</keyword>
<comment type="subcellular location">
    <subcellularLocation>
        <location evidence="1">Membrane</location>
        <topology evidence="1">Multi-pass membrane protein</topology>
    </subcellularLocation>
</comment>
<dbReference type="PANTHER" id="PTHR42770">
    <property type="entry name" value="AMINO ACID TRANSPORTER-RELATED"/>
    <property type="match status" value="1"/>
</dbReference>
<feature type="transmembrane region" description="Helical" evidence="5">
    <location>
        <begin position="269"/>
        <end position="289"/>
    </location>
</feature>
<evidence type="ECO:0000313" key="8">
    <source>
        <dbReference type="Proteomes" id="UP000545761"/>
    </source>
</evidence>
<evidence type="ECO:0000313" key="7">
    <source>
        <dbReference type="EMBL" id="MBA2947065.1"/>
    </source>
</evidence>
<feature type="transmembrane region" description="Helical" evidence="5">
    <location>
        <begin position="345"/>
        <end position="372"/>
    </location>
</feature>
<gene>
    <name evidence="7" type="ORF">H1D24_14975</name>
</gene>
<sequence length="447" mass="46102">MVLAAAAPLTVVGGAVPLGIALGNGPAYPAAFAVCCVVLLLFAVGFCAMARHVGQAGAFYAYVDKGLGPRAGLGSAFLALVTYTAIQVSVYGYIGVALDGLIQSYGGPHIPWWAWTGTMIALVGVLGYRHVDLSGKVLGALLIGEVGIVLALDAAVVGTGGDHGLSTALLTPSQLTSGSPGLAVTFAIAAFIGFEATAVFRSEARDPDRTIPRATYLALALVGGFYTLSSWALVSAWGDEQAVAAAGRDPEGMLMATVSRYLGPFAEHLAQALFVTSLFACVLSFHHVIARYLHSLAEREALPAQLGRAHPRHHSPYAASVVQTASAAALIAVFTLAGMDPITQIFTWMAGVATAGVDVLMLLTCVAVLVFFRRTGSDTRAWHTRWAPALGGVGLAVLLTLTVLNFPLLIGGSTVLAAALLGVPAASFVVGVVRERRRRGDAVAVAA</sequence>
<feature type="transmembrane region" description="Helical" evidence="5">
    <location>
        <begin position="317"/>
        <end position="339"/>
    </location>
</feature>
<evidence type="ECO:0000256" key="1">
    <source>
        <dbReference type="ARBA" id="ARBA00004141"/>
    </source>
</evidence>
<feature type="transmembrane region" description="Helical" evidence="5">
    <location>
        <begin position="181"/>
        <end position="202"/>
    </location>
</feature>
<organism evidence="7 8">
    <name type="scientific">Streptomyces himalayensis subsp. himalayensis</name>
    <dbReference type="NCBI Taxonomy" id="2756131"/>
    <lineage>
        <taxon>Bacteria</taxon>
        <taxon>Bacillati</taxon>
        <taxon>Actinomycetota</taxon>
        <taxon>Actinomycetes</taxon>
        <taxon>Kitasatosporales</taxon>
        <taxon>Streptomycetaceae</taxon>
        <taxon>Streptomyces</taxon>
        <taxon>Streptomyces himalayensis</taxon>
    </lineage>
</organism>
<dbReference type="GO" id="GO:0055085">
    <property type="term" value="P:transmembrane transport"/>
    <property type="evidence" value="ECO:0007669"/>
    <property type="project" value="InterPro"/>
</dbReference>
<dbReference type="AlphaFoldDB" id="A0A7W0DLA9"/>
<feature type="transmembrane region" description="Helical" evidence="5">
    <location>
        <begin position="27"/>
        <end position="50"/>
    </location>
</feature>
<dbReference type="GO" id="GO:0016020">
    <property type="term" value="C:membrane"/>
    <property type="evidence" value="ECO:0007669"/>
    <property type="project" value="UniProtKB-SubCell"/>
</dbReference>
<feature type="transmembrane region" description="Helical" evidence="5">
    <location>
        <begin position="410"/>
        <end position="433"/>
    </location>
</feature>
<evidence type="ECO:0000256" key="5">
    <source>
        <dbReference type="SAM" id="Phobius"/>
    </source>
</evidence>
<feature type="transmembrane region" description="Helical" evidence="5">
    <location>
        <begin position="140"/>
        <end position="161"/>
    </location>
</feature>
<dbReference type="PIRSF" id="PIRSF006060">
    <property type="entry name" value="AA_transporter"/>
    <property type="match status" value="1"/>
</dbReference>
<feature type="domain" description="Amino acid permease/ SLC12A" evidence="6">
    <location>
        <begin position="19"/>
        <end position="386"/>
    </location>
</feature>
<feature type="transmembrane region" description="Helical" evidence="5">
    <location>
        <begin position="214"/>
        <end position="234"/>
    </location>
</feature>
<keyword evidence="2 5" id="KW-0812">Transmembrane</keyword>
<proteinExistence type="predicted"/>
<comment type="caution">
    <text evidence="7">The sequence shown here is derived from an EMBL/GenBank/DDBJ whole genome shotgun (WGS) entry which is preliminary data.</text>
</comment>